<sequence length="153" mass="16788">MDGHRPRPRRRGPHLQPCPRVPRRRYRGILIGLGVGPGESDRPPDGVDRLARADVVFAPAAAETTVLFYAEAWRVEQVGGRSGCRVAEWFAAHPGGTAVFATPGDPADHRPFTDLARRLPGVRVEHVPGVTITPPRRSPLPWIPEAPLHRTAE</sequence>
<evidence type="ECO:0000313" key="4">
    <source>
        <dbReference type="Proteomes" id="UP000321328"/>
    </source>
</evidence>
<feature type="compositionally biased region" description="Basic residues" evidence="1">
    <location>
        <begin position="1"/>
        <end position="13"/>
    </location>
</feature>
<dbReference type="Pfam" id="PF00590">
    <property type="entry name" value="TP_methylase"/>
    <property type="match status" value="1"/>
</dbReference>
<proteinExistence type="predicted"/>
<dbReference type="InterPro" id="IPR014777">
    <property type="entry name" value="4pyrrole_Mease_sub1"/>
</dbReference>
<evidence type="ECO:0000256" key="1">
    <source>
        <dbReference type="SAM" id="MobiDB-lite"/>
    </source>
</evidence>
<evidence type="ECO:0000313" key="3">
    <source>
        <dbReference type="EMBL" id="GEL17137.1"/>
    </source>
</evidence>
<gene>
    <name evidence="3" type="ORF">PA7_09740</name>
</gene>
<dbReference type="RefSeq" id="WP_037056091.1">
    <property type="nucleotide sequence ID" value="NZ_AUII01000004.1"/>
</dbReference>
<name>A0A511CXD0_9PSEU</name>
<feature type="region of interest" description="Disordered" evidence="1">
    <location>
        <begin position="1"/>
        <end position="20"/>
    </location>
</feature>
<keyword evidence="4" id="KW-1185">Reference proteome</keyword>
<accession>A0A511CXD0</accession>
<dbReference type="Proteomes" id="UP000321328">
    <property type="component" value="Unassembled WGS sequence"/>
</dbReference>
<dbReference type="AlphaFoldDB" id="A0A511CXD0"/>
<dbReference type="SUPFAM" id="SSF53790">
    <property type="entry name" value="Tetrapyrrole methylase"/>
    <property type="match status" value="1"/>
</dbReference>
<dbReference type="EMBL" id="BJVI01000006">
    <property type="protein sequence ID" value="GEL17137.1"/>
    <property type="molecule type" value="Genomic_DNA"/>
</dbReference>
<dbReference type="GO" id="GO:0008168">
    <property type="term" value="F:methyltransferase activity"/>
    <property type="evidence" value="ECO:0007669"/>
    <property type="project" value="InterPro"/>
</dbReference>
<dbReference type="InterPro" id="IPR035996">
    <property type="entry name" value="4pyrrol_Methylase_sf"/>
</dbReference>
<dbReference type="OrthoDB" id="3579877at2"/>
<evidence type="ECO:0000259" key="2">
    <source>
        <dbReference type="Pfam" id="PF00590"/>
    </source>
</evidence>
<organism evidence="3 4">
    <name type="scientific">Pseudonocardia asaccharolytica DSM 44247 = NBRC 16224</name>
    <dbReference type="NCBI Taxonomy" id="1123024"/>
    <lineage>
        <taxon>Bacteria</taxon>
        <taxon>Bacillati</taxon>
        <taxon>Actinomycetota</taxon>
        <taxon>Actinomycetes</taxon>
        <taxon>Pseudonocardiales</taxon>
        <taxon>Pseudonocardiaceae</taxon>
        <taxon>Pseudonocardia</taxon>
    </lineage>
</organism>
<feature type="domain" description="Tetrapyrrole methylase" evidence="2">
    <location>
        <begin position="30"/>
        <end position="132"/>
    </location>
</feature>
<dbReference type="Gene3D" id="3.40.1010.10">
    <property type="entry name" value="Cobalt-precorrin-4 Transmethylase, Domain 1"/>
    <property type="match status" value="1"/>
</dbReference>
<protein>
    <recommendedName>
        <fullName evidence="2">Tetrapyrrole methylase domain-containing protein</fullName>
    </recommendedName>
</protein>
<reference evidence="3 4" key="1">
    <citation type="submission" date="2019-07" db="EMBL/GenBank/DDBJ databases">
        <title>Whole genome shotgun sequence of Pseudonocardia asaccharolytica NBRC 16224.</title>
        <authorList>
            <person name="Hosoyama A."/>
            <person name="Uohara A."/>
            <person name="Ohji S."/>
            <person name="Ichikawa N."/>
        </authorList>
    </citation>
    <scope>NUCLEOTIDE SEQUENCE [LARGE SCALE GENOMIC DNA]</scope>
    <source>
        <strain evidence="3 4">NBRC 16224</strain>
    </source>
</reference>
<comment type="caution">
    <text evidence="3">The sequence shown here is derived from an EMBL/GenBank/DDBJ whole genome shotgun (WGS) entry which is preliminary data.</text>
</comment>
<dbReference type="STRING" id="1123024.GCA_000423625_01307"/>
<dbReference type="InterPro" id="IPR000878">
    <property type="entry name" value="4pyrrol_Mease"/>
</dbReference>